<feature type="region of interest" description="Disordered" evidence="1">
    <location>
        <begin position="333"/>
        <end position="399"/>
    </location>
</feature>
<feature type="signal peptide" evidence="3">
    <location>
        <begin position="1"/>
        <end position="38"/>
    </location>
</feature>
<evidence type="ECO:0000256" key="3">
    <source>
        <dbReference type="SAM" id="SignalP"/>
    </source>
</evidence>
<proteinExistence type="predicted"/>
<evidence type="ECO:0000256" key="2">
    <source>
        <dbReference type="SAM" id="Phobius"/>
    </source>
</evidence>
<feature type="compositionally biased region" description="Gly residues" evidence="1">
    <location>
        <begin position="78"/>
        <end position="95"/>
    </location>
</feature>
<feature type="chain" id="PRO_5045702370" evidence="3">
    <location>
        <begin position="39"/>
        <end position="399"/>
    </location>
</feature>
<feature type="compositionally biased region" description="Basic and acidic residues" evidence="1">
    <location>
        <begin position="383"/>
        <end position="399"/>
    </location>
</feature>
<keyword evidence="2" id="KW-1133">Transmembrane helix</keyword>
<organism evidence="4 5">
    <name type="scientific">Thermaerobacter composti</name>
    <dbReference type="NCBI Taxonomy" id="554949"/>
    <lineage>
        <taxon>Bacteria</taxon>
        <taxon>Bacillati</taxon>
        <taxon>Bacillota</taxon>
        <taxon>Clostridia</taxon>
        <taxon>Eubacteriales</taxon>
        <taxon>Clostridiales Family XVII. Incertae Sedis</taxon>
        <taxon>Thermaerobacter</taxon>
    </lineage>
</organism>
<dbReference type="Proteomes" id="UP001304683">
    <property type="component" value="Chromosome"/>
</dbReference>
<keyword evidence="3" id="KW-0732">Signal</keyword>
<dbReference type="EMBL" id="CP132508">
    <property type="protein sequence ID" value="WPD18043.1"/>
    <property type="molecule type" value="Genomic_DNA"/>
</dbReference>
<reference evidence="4 5" key="1">
    <citation type="submission" date="2023-08" db="EMBL/GenBank/DDBJ databases">
        <title>Genome sequence of Thermaerobacter compostii strain Ins1, a spore-forming filamentous bacterium isolated from a deep geothermal reservoir.</title>
        <authorList>
            <person name="Bregnard D."/>
            <person name="Gonzalez D."/>
            <person name="Junier P."/>
        </authorList>
    </citation>
    <scope>NUCLEOTIDE SEQUENCE [LARGE SCALE GENOMIC DNA]</scope>
    <source>
        <strain evidence="4 5">Ins1</strain>
    </source>
</reference>
<dbReference type="RefSeq" id="WP_318749952.1">
    <property type="nucleotide sequence ID" value="NZ_CP132508.1"/>
</dbReference>
<keyword evidence="2" id="KW-0472">Membrane</keyword>
<feature type="transmembrane region" description="Helical" evidence="2">
    <location>
        <begin position="253"/>
        <end position="276"/>
    </location>
</feature>
<keyword evidence="2" id="KW-0812">Transmembrane</keyword>
<protein>
    <submittedName>
        <fullName evidence="4">Uncharacterized protein</fullName>
    </submittedName>
</protein>
<gene>
    <name evidence="4" type="ORF">Q5761_06510</name>
</gene>
<keyword evidence="5" id="KW-1185">Reference proteome</keyword>
<evidence type="ECO:0000313" key="4">
    <source>
        <dbReference type="EMBL" id="WPD18043.1"/>
    </source>
</evidence>
<feature type="compositionally biased region" description="Basic and acidic residues" evidence="1">
    <location>
        <begin position="129"/>
        <end position="142"/>
    </location>
</feature>
<accession>A0ABZ0QKL7</accession>
<sequence length="399" mass="40446">MGRRSRPRDAAGRRWQRALAAVVLGACILAGSPAPAGAQGSDGGAAPWERITLVLRPDPEGRGMAVLFLARWRGGAEGGHAAGGSGGGPTAGTGSGTSSRPSAPPTAPGPRILPAIAGGQPAEPLPEGLRWEDGRLVDPAPSRREGARDYAYVLLADPEGTPGHLELVLPAPVERLVVLTVADQLEVRGEGMRPAGTVAGDAVGLPGMDLAAFAAGPLPAGGYRLTLAPPGAAAPGGGGPPGLRPAPGPGRQVAPWALGFGAVLLAAGGVAAVRWMRSPGRWERRRRALIQAIVELDRAHAQGEIPTGAYEAERRRLVAAAVVATRRWWAASGRGAADRSAAEGGGPRADRWTEVRRPAEGRASAAAHGAGGGRSAGGPTAVLDRRDDARGDAREVTPG</sequence>
<feature type="region of interest" description="Disordered" evidence="1">
    <location>
        <begin position="78"/>
        <end position="142"/>
    </location>
</feature>
<evidence type="ECO:0000256" key="1">
    <source>
        <dbReference type="SAM" id="MobiDB-lite"/>
    </source>
</evidence>
<evidence type="ECO:0000313" key="5">
    <source>
        <dbReference type="Proteomes" id="UP001304683"/>
    </source>
</evidence>
<feature type="compositionally biased region" description="Basic and acidic residues" evidence="1">
    <location>
        <begin position="348"/>
        <end position="360"/>
    </location>
</feature>
<name>A0ABZ0QKL7_9FIRM</name>